<comment type="similarity">
    <text evidence="1">Belongs to the GSP E family.</text>
</comment>
<dbReference type="Proteomes" id="UP000031278">
    <property type="component" value="Unassembled WGS sequence"/>
</dbReference>
<dbReference type="InterPro" id="IPR027417">
    <property type="entry name" value="P-loop_NTPase"/>
</dbReference>
<sequence length="368" mass="41052">MTLQHALNEMVSRKASDLYITVDSPCLLRIDGNLHPLGETLDLQAVEQMVSEAMDTGLEAEYRASKEANFALVRGEYRFRISAFWQRELPGMVIRRIETEIPDIFSLNLPMDMQKMALAKRGLVLVVGATGSGKSTSMAAMTGYRNANRSGHILTVEDPIEFVHKHNKCIVTQREVGLDTESYEIALKNSLRQAPDMILIGEIRTPETMEYAMNFAETGHLCMATLHANNANQALERILHLVPKERREQFLFDLSLNLKCILAQQLIPDAHGVGRHGAFELLINTPRVADLIRRGELHEVKEAMAKSNESGMMTFDQSLYELYSAGKITEQDALHHADSANDLRLMIKVGSKSQLSNNSLSGVTVDMG</sequence>
<dbReference type="InterPro" id="IPR001482">
    <property type="entry name" value="T2SS/T4SS_dom"/>
</dbReference>
<dbReference type="RefSeq" id="WP_039459691.1">
    <property type="nucleotide sequence ID" value="NZ_JWLZ01000075.1"/>
</dbReference>
<evidence type="ECO:0000313" key="3">
    <source>
        <dbReference type="EMBL" id="KHT64510.1"/>
    </source>
</evidence>
<dbReference type="Gene3D" id="3.40.50.300">
    <property type="entry name" value="P-loop containing nucleotide triphosphate hydrolases"/>
    <property type="match status" value="1"/>
</dbReference>
<dbReference type="GO" id="GO:0005524">
    <property type="term" value="F:ATP binding"/>
    <property type="evidence" value="ECO:0007669"/>
    <property type="project" value="InterPro"/>
</dbReference>
<dbReference type="CDD" id="cd01131">
    <property type="entry name" value="PilT"/>
    <property type="match status" value="1"/>
</dbReference>
<comment type="caution">
    <text evidence="3">The sequence shown here is derived from an EMBL/GenBank/DDBJ whole genome shotgun (WGS) entry which is preliminary data.</text>
</comment>
<organism evidence="3 4">
    <name type="scientific">Photobacterium gaetbulicola</name>
    <dbReference type="NCBI Taxonomy" id="1295392"/>
    <lineage>
        <taxon>Bacteria</taxon>
        <taxon>Pseudomonadati</taxon>
        <taxon>Pseudomonadota</taxon>
        <taxon>Gammaproteobacteria</taxon>
        <taxon>Vibrionales</taxon>
        <taxon>Vibrionaceae</taxon>
        <taxon>Photobacterium</taxon>
    </lineage>
</organism>
<dbReference type="PANTHER" id="PTHR30486">
    <property type="entry name" value="TWITCHING MOTILITY PROTEIN PILT"/>
    <property type="match status" value="1"/>
</dbReference>
<evidence type="ECO:0000256" key="1">
    <source>
        <dbReference type="ARBA" id="ARBA00006611"/>
    </source>
</evidence>
<accession>A0A0B9GI93</accession>
<dbReference type="InterPro" id="IPR006321">
    <property type="entry name" value="PilT/PilU"/>
</dbReference>
<reference evidence="3 4" key="1">
    <citation type="submission" date="2014-12" db="EMBL/GenBank/DDBJ databases">
        <title>Genome sequencing of Photobacterium gaetbulicola AD005a.</title>
        <authorList>
            <person name="Adrian T.G.S."/>
            <person name="Chan K.G."/>
        </authorList>
    </citation>
    <scope>NUCLEOTIDE SEQUENCE [LARGE SCALE GENOMIC DNA]</scope>
    <source>
        <strain evidence="3 4">AD005a</strain>
    </source>
</reference>
<dbReference type="Pfam" id="PF00437">
    <property type="entry name" value="T2SSE"/>
    <property type="match status" value="1"/>
</dbReference>
<dbReference type="PANTHER" id="PTHR30486:SF12">
    <property type="entry name" value="TYPE IV PILUS ATPASE PILU"/>
    <property type="match status" value="1"/>
</dbReference>
<dbReference type="AlphaFoldDB" id="A0A0B9GI93"/>
<evidence type="ECO:0000259" key="2">
    <source>
        <dbReference type="Pfam" id="PF00437"/>
    </source>
</evidence>
<dbReference type="InterPro" id="IPR050921">
    <property type="entry name" value="T4SS_GSP_E_ATPase"/>
</dbReference>
<dbReference type="SUPFAM" id="SSF52540">
    <property type="entry name" value="P-loop containing nucleoside triphosphate hydrolases"/>
    <property type="match status" value="1"/>
</dbReference>
<dbReference type="GO" id="GO:0016887">
    <property type="term" value="F:ATP hydrolysis activity"/>
    <property type="evidence" value="ECO:0007669"/>
    <property type="project" value="InterPro"/>
</dbReference>
<proteinExistence type="inferred from homology"/>
<evidence type="ECO:0000313" key="4">
    <source>
        <dbReference type="Proteomes" id="UP000031278"/>
    </source>
</evidence>
<dbReference type="Gene3D" id="3.30.450.90">
    <property type="match status" value="1"/>
</dbReference>
<dbReference type="EMBL" id="JWLZ01000075">
    <property type="protein sequence ID" value="KHT64510.1"/>
    <property type="molecule type" value="Genomic_DNA"/>
</dbReference>
<feature type="domain" description="Bacterial type II secretion system protein E" evidence="2">
    <location>
        <begin position="3"/>
        <end position="270"/>
    </location>
</feature>
<name>A0A0B9GI93_9GAMM</name>
<gene>
    <name evidence="3" type="ORF">RJ45_06090</name>
</gene>
<dbReference type="NCBIfam" id="TIGR01420">
    <property type="entry name" value="pilT_fam"/>
    <property type="match status" value="1"/>
</dbReference>
<protein>
    <submittedName>
        <fullName evidence="3">Twitching motility protein PilT</fullName>
    </submittedName>
</protein>